<dbReference type="EMBL" id="MN739921">
    <property type="protein sequence ID" value="QHT77710.1"/>
    <property type="molecule type" value="Genomic_DNA"/>
</dbReference>
<proteinExistence type="predicted"/>
<organism evidence="1">
    <name type="scientific">viral metagenome</name>
    <dbReference type="NCBI Taxonomy" id="1070528"/>
    <lineage>
        <taxon>unclassified sequences</taxon>
        <taxon>metagenomes</taxon>
        <taxon>organismal metagenomes</taxon>
    </lineage>
</organism>
<dbReference type="AlphaFoldDB" id="A0A6C0HBE9"/>
<protein>
    <submittedName>
        <fullName evidence="1">Uncharacterized protein</fullName>
    </submittedName>
</protein>
<sequence>MKFLNYLWDIVKRYLWKSKKTKQSSEKTPFVTTHHENEEEVIHFAENNETGLVPIKIYLSHTSNDRLGPNDFCIGYDKIEKDMKTVVYL</sequence>
<accession>A0A6C0HBE9</accession>
<name>A0A6C0HBE9_9ZZZZ</name>
<reference evidence="1" key="1">
    <citation type="journal article" date="2020" name="Nature">
        <title>Giant virus diversity and host interactions through global metagenomics.</title>
        <authorList>
            <person name="Schulz F."/>
            <person name="Roux S."/>
            <person name="Paez-Espino D."/>
            <person name="Jungbluth S."/>
            <person name="Walsh D.A."/>
            <person name="Denef V.J."/>
            <person name="McMahon K.D."/>
            <person name="Konstantinidis K.T."/>
            <person name="Eloe-Fadrosh E.A."/>
            <person name="Kyrpides N.C."/>
            <person name="Woyke T."/>
        </authorList>
    </citation>
    <scope>NUCLEOTIDE SEQUENCE</scope>
    <source>
        <strain evidence="1">GVMAG-M-3300023179-90</strain>
    </source>
</reference>
<evidence type="ECO:0000313" key="1">
    <source>
        <dbReference type="EMBL" id="QHT77710.1"/>
    </source>
</evidence>